<dbReference type="GO" id="GO:0042393">
    <property type="term" value="F:histone binding"/>
    <property type="evidence" value="ECO:0007669"/>
    <property type="project" value="TreeGrafter"/>
</dbReference>
<proteinExistence type="inferred from homology"/>
<reference evidence="5 6" key="1">
    <citation type="submission" date="2009-11" db="EMBL/GenBank/DDBJ databases">
        <title>Annotation of Allomyces macrogynus ATCC 38327.</title>
        <authorList>
            <consortium name="The Broad Institute Genome Sequencing Platform"/>
            <person name="Russ C."/>
            <person name="Cuomo C."/>
            <person name="Burger G."/>
            <person name="Gray M.W."/>
            <person name="Holland P.W.H."/>
            <person name="King N."/>
            <person name="Lang F.B.F."/>
            <person name="Roger A.J."/>
            <person name="Ruiz-Trillo I."/>
            <person name="Young S.K."/>
            <person name="Zeng Q."/>
            <person name="Gargeya S."/>
            <person name="Fitzgerald M."/>
            <person name="Haas B."/>
            <person name="Abouelleil A."/>
            <person name="Alvarado L."/>
            <person name="Arachchi H.M."/>
            <person name="Berlin A."/>
            <person name="Chapman S.B."/>
            <person name="Gearin G."/>
            <person name="Goldberg J."/>
            <person name="Griggs A."/>
            <person name="Gujja S."/>
            <person name="Hansen M."/>
            <person name="Heiman D."/>
            <person name="Howarth C."/>
            <person name="Larimer J."/>
            <person name="Lui A."/>
            <person name="MacDonald P.J.P."/>
            <person name="McCowen C."/>
            <person name="Montmayeur A."/>
            <person name="Murphy C."/>
            <person name="Neiman D."/>
            <person name="Pearson M."/>
            <person name="Priest M."/>
            <person name="Roberts A."/>
            <person name="Saif S."/>
            <person name="Shea T."/>
            <person name="Sisk P."/>
            <person name="Stolte C."/>
            <person name="Sykes S."/>
            <person name="Wortman J."/>
            <person name="Nusbaum C."/>
            <person name="Birren B."/>
        </authorList>
    </citation>
    <scope>NUCLEOTIDE SEQUENCE [LARGE SCALE GENOMIC DNA]</scope>
    <source>
        <strain evidence="5 6">ATCC 38327</strain>
    </source>
</reference>
<evidence type="ECO:0000313" key="6">
    <source>
        <dbReference type="Proteomes" id="UP000054350"/>
    </source>
</evidence>
<name>A0A0L0TBB9_ALLM3</name>
<evidence type="ECO:0008006" key="7">
    <source>
        <dbReference type="Google" id="ProtNLM"/>
    </source>
</evidence>
<feature type="compositionally biased region" description="Acidic residues" evidence="4">
    <location>
        <begin position="300"/>
        <end position="309"/>
    </location>
</feature>
<evidence type="ECO:0000256" key="2">
    <source>
        <dbReference type="ARBA" id="ARBA00022737"/>
    </source>
</evidence>
<feature type="compositionally biased region" description="Acidic residues" evidence="4">
    <location>
        <begin position="361"/>
        <end position="379"/>
    </location>
</feature>
<feature type="compositionally biased region" description="Acidic residues" evidence="4">
    <location>
        <begin position="399"/>
        <end position="416"/>
    </location>
</feature>
<evidence type="ECO:0000256" key="4">
    <source>
        <dbReference type="SAM" id="MobiDB-lite"/>
    </source>
</evidence>
<dbReference type="PANTHER" id="PTHR11375:SF0">
    <property type="entry name" value="ACIDIC LEUCINE-RICH NUCLEAR PHOSPHOPROTEIN 32 FAMILY MEMBER A"/>
    <property type="match status" value="1"/>
</dbReference>
<feature type="compositionally biased region" description="Basic residues" evidence="4">
    <location>
        <begin position="216"/>
        <end position="225"/>
    </location>
</feature>
<feature type="compositionally biased region" description="Acidic residues" evidence="4">
    <location>
        <begin position="438"/>
        <end position="453"/>
    </location>
</feature>
<dbReference type="PANTHER" id="PTHR11375">
    <property type="entry name" value="ACIDIC LEUCINE-RICH NUCLEAR PHOSPHOPROTEIN 32"/>
    <property type="match status" value="1"/>
</dbReference>
<dbReference type="OrthoDB" id="433501at2759"/>
<evidence type="ECO:0000256" key="3">
    <source>
        <dbReference type="ARBA" id="ARBA00025777"/>
    </source>
</evidence>
<dbReference type="Proteomes" id="UP000054350">
    <property type="component" value="Unassembled WGS sequence"/>
</dbReference>
<keyword evidence="2" id="KW-0677">Repeat</keyword>
<feature type="compositionally biased region" description="Low complexity" evidence="4">
    <location>
        <begin position="462"/>
        <end position="475"/>
    </location>
</feature>
<feature type="compositionally biased region" description="Acidic residues" evidence="4">
    <location>
        <begin position="260"/>
        <end position="290"/>
    </location>
</feature>
<dbReference type="eggNOG" id="KOG2739">
    <property type="taxonomic scope" value="Eukaryota"/>
</dbReference>
<gene>
    <name evidence="5" type="ORF">AMAG_15947</name>
</gene>
<dbReference type="AlphaFoldDB" id="A0A0L0TBB9"/>
<protein>
    <recommendedName>
        <fullName evidence="7">U2A'/phosphoprotein 32 family A C-terminal domain-containing protein</fullName>
    </recommendedName>
</protein>
<sequence length="563" mass="61167">MAALPVPVDPYLRAVLYDMPARVAAATTSLVLDNHVLANDGADIRASSSPFTWIAPLLARFVHLESLSLVACALTTLDGFPRMPHLVRLSVADNPWLNGHLSVVARQCPGLRALDASNTAVQSVEEVQVLTALPHLATLSLVSCPVAATLGTSPTYRAAIFAAVPALDVLDGLDRDGRECDDENDEDEEEELEDDEDVPSSPPLNPGYYASTAGKGLRRAQKGGRSKGPPTAGKGVSRKFFGKGVPMKGGLRVGNGAAHDEDEEDGEEEEEDDEEEEDGVWSDHDDEGEGDAPRRVVTVEIDDSEDDLEDDRHDRRVEEIVDEEEDEDEVESSFHDNPVPVHPPPPRPTAAMHEVVVLDNSESDLDEESDYDDEDDEDSLIGIVKVTRPPTHPTHETADDLDDDEDEDDGYDEDDKPSEWSAAPAPPPAAPAPVVVELQDEDDEVEDDYDDDKESQFDELPARPAATATAAPADVYSDEYDDEDEYEDDAAAPNLAELYGDEFTNGLDASFSHDQLDEDDDAFDLADDEDPDAGVVPTTGKRAFDLSSDGLTDQMYKRARHGP</sequence>
<feature type="compositionally biased region" description="Acidic residues" evidence="4">
    <location>
        <begin position="320"/>
        <end position="331"/>
    </location>
</feature>
<dbReference type="VEuPathDB" id="FungiDB:AMAG_15947"/>
<reference evidence="6" key="2">
    <citation type="submission" date="2009-11" db="EMBL/GenBank/DDBJ databases">
        <title>The Genome Sequence of Allomyces macrogynus strain ATCC 38327.</title>
        <authorList>
            <consortium name="The Broad Institute Genome Sequencing Platform"/>
            <person name="Russ C."/>
            <person name="Cuomo C."/>
            <person name="Shea T."/>
            <person name="Young S.K."/>
            <person name="Zeng Q."/>
            <person name="Koehrsen M."/>
            <person name="Haas B."/>
            <person name="Borodovsky M."/>
            <person name="Guigo R."/>
            <person name="Alvarado L."/>
            <person name="Berlin A."/>
            <person name="Borenstein D."/>
            <person name="Chen Z."/>
            <person name="Engels R."/>
            <person name="Freedman E."/>
            <person name="Gellesch M."/>
            <person name="Goldberg J."/>
            <person name="Griggs A."/>
            <person name="Gujja S."/>
            <person name="Heiman D."/>
            <person name="Hepburn T."/>
            <person name="Howarth C."/>
            <person name="Jen D."/>
            <person name="Larson L."/>
            <person name="Lewis B."/>
            <person name="Mehta T."/>
            <person name="Park D."/>
            <person name="Pearson M."/>
            <person name="Roberts A."/>
            <person name="Saif S."/>
            <person name="Shenoy N."/>
            <person name="Sisk P."/>
            <person name="Stolte C."/>
            <person name="Sykes S."/>
            <person name="Walk T."/>
            <person name="White J."/>
            <person name="Yandava C."/>
            <person name="Burger G."/>
            <person name="Gray M.W."/>
            <person name="Holland P.W.H."/>
            <person name="King N."/>
            <person name="Lang F.B.F."/>
            <person name="Roger A.J."/>
            <person name="Ruiz-Trillo I."/>
            <person name="Lander E."/>
            <person name="Nusbaum C."/>
        </authorList>
    </citation>
    <scope>NUCLEOTIDE SEQUENCE [LARGE SCALE GENOMIC DNA]</scope>
    <source>
        <strain evidence="6">ATCC 38327</strain>
    </source>
</reference>
<dbReference type="STRING" id="578462.A0A0L0TBB9"/>
<dbReference type="GO" id="GO:0005634">
    <property type="term" value="C:nucleus"/>
    <property type="evidence" value="ECO:0007669"/>
    <property type="project" value="TreeGrafter"/>
</dbReference>
<dbReference type="EMBL" id="GG745376">
    <property type="protein sequence ID" value="KNE72006.1"/>
    <property type="molecule type" value="Genomic_DNA"/>
</dbReference>
<accession>A0A0L0TBB9</accession>
<comment type="similarity">
    <text evidence="3">Belongs to the ANP32 family.</text>
</comment>
<evidence type="ECO:0000256" key="1">
    <source>
        <dbReference type="ARBA" id="ARBA00022614"/>
    </source>
</evidence>
<feature type="compositionally biased region" description="Acidic residues" evidence="4">
    <location>
        <begin position="476"/>
        <end position="490"/>
    </location>
</feature>
<feature type="region of interest" description="Disordered" evidence="4">
    <location>
        <begin position="173"/>
        <end position="563"/>
    </location>
</feature>
<keyword evidence="1" id="KW-0433">Leucine-rich repeat</keyword>
<evidence type="ECO:0000313" key="5">
    <source>
        <dbReference type="EMBL" id="KNE72006.1"/>
    </source>
</evidence>
<feature type="compositionally biased region" description="Basic and acidic residues" evidence="4">
    <location>
        <begin position="310"/>
        <end position="319"/>
    </location>
</feature>
<dbReference type="InterPro" id="IPR032675">
    <property type="entry name" value="LRR_dom_sf"/>
</dbReference>
<dbReference type="SUPFAM" id="SSF52058">
    <property type="entry name" value="L domain-like"/>
    <property type="match status" value="1"/>
</dbReference>
<dbReference type="OMA" id="ECPITRI"/>
<feature type="compositionally biased region" description="Acidic residues" evidence="4">
    <location>
        <begin position="179"/>
        <end position="198"/>
    </location>
</feature>
<feature type="compositionally biased region" description="Acidic residues" evidence="4">
    <location>
        <begin position="516"/>
        <end position="532"/>
    </location>
</feature>
<dbReference type="Gene3D" id="3.80.10.10">
    <property type="entry name" value="Ribonuclease Inhibitor"/>
    <property type="match status" value="1"/>
</dbReference>
<keyword evidence="6" id="KW-1185">Reference proteome</keyword>
<organism evidence="5 6">
    <name type="scientific">Allomyces macrogynus (strain ATCC 38327)</name>
    <name type="common">Allomyces javanicus var. macrogynus</name>
    <dbReference type="NCBI Taxonomy" id="578462"/>
    <lineage>
        <taxon>Eukaryota</taxon>
        <taxon>Fungi</taxon>
        <taxon>Fungi incertae sedis</taxon>
        <taxon>Blastocladiomycota</taxon>
        <taxon>Blastocladiomycetes</taxon>
        <taxon>Blastocladiales</taxon>
        <taxon>Blastocladiaceae</taxon>
        <taxon>Allomyces</taxon>
    </lineage>
</organism>
<dbReference type="InterPro" id="IPR045081">
    <property type="entry name" value="AN32"/>
</dbReference>